<evidence type="ECO:0000256" key="9">
    <source>
        <dbReference type="SAM" id="Coils"/>
    </source>
</evidence>
<feature type="region of interest" description="Disordered" evidence="10">
    <location>
        <begin position="349"/>
        <end position="371"/>
    </location>
</feature>
<evidence type="ECO:0000256" key="2">
    <source>
        <dbReference type="ARBA" id="ARBA00005498"/>
    </source>
</evidence>
<protein>
    <submittedName>
        <fullName evidence="12">Kinetochore-associated Ndc80 complex subunit nuf2</fullName>
    </submittedName>
</protein>
<dbReference type="InterPro" id="IPR005549">
    <property type="entry name" value="Kinetochore_Nuf2_N"/>
</dbReference>
<dbReference type="Pfam" id="PF03800">
    <property type="entry name" value="Nuf2"/>
    <property type="match status" value="1"/>
</dbReference>
<keyword evidence="8" id="KW-0137">Centromere</keyword>
<gene>
    <name evidence="12" type="primary">NUF2</name>
    <name evidence="12" type="ORF">BGW38_008281</name>
</gene>
<dbReference type="GO" id="GO:0051301">
    <property type="term" value="P:cell division"/>
    <property type="evidence" value="ECO:0007669"/>
    <property type="project" value="UniProtKB-KW"/>
</dbReference>
<evidence type="ECO:0000256" key="6">
    <source>
        <dbReference type="ARBA" id="ARBA00023054"/>
    </source>
</evidence>
<feature type="domain" description="Kinetochore protein Nuf2 N-terminal" evidence="11">
    <location>
        <begin position="6"/>
        <end position="137"/>
    </location>
</feature>
<comment type="subcellular location">
    <subcellularLocation>
        <location evidence="1">Chromosome</location>
        <location evidence="1">Centromere</location>
    </subcellularLocation>
</comment>
<name>A0A9P6FKH2_9FUNG</name>
<evidence type="ECO:0000256" key="8">
    <source>
        <dbReference type="ARBA" id="ARBA00023328"/>
    </source>
</evidence>
<evidence type="ECO:0000256" key="1">
    <source>
        <dbReference type="ARBA" id="ARBA00004584"/>
    </source>
</evidence>
<reference evidence="12" key="1">
    <citation type="journal article" date="2020" name="Fungal Divers.">
        <title>Resolving the Mortierellaceae phylogeny through synthesis of multi-gene phylogenetics and phylogenomics.</title>
        <authorList>
            <person name="Vandepol N."/>
            <person name="Liber J."/>
            <person name="Desiro A."/>
            <person name="Na H."/>
            <person name="Kennedy M."/>
            <person name="Barry K."/>
            <person name="Grigoriev I.V."/>
            <person name="Miller A.N."/>
            <person name="O'Donnell K."/>
            <person name="Stajich J.E."/>
            <person name="Bonito G."/>
        </authorList>
    </citation>
    <scope>NUCLEOTIDE SEQUENCE</scope>
    <source>
        <strain evidence="12">KOD1015</strain>
    </source>
</reference>
<keyword evidence="3" id="KW-0158">Chromosome</keyword>
<keyword evidence="7" id="KW-0131">Cell cycle</keyword>
<comment type="caution">
    <text evidence="12">The sequence shown here is derived from an EMBL/GenBank/DDBJ whole genome shotgun (WGS) entry which is preliminary data.</text>
</comment>
<dbReference type="GO" id="GO:0031262">
    <property type="term" value="C:Ndc80 complex"/>
    <property type="evidence" value="ECO:0007669"/>
    <property type="project" value="InterPro"/>
</dbReference>
<dbReference type="OrthoDB" id="8194677at2759"/>
<keyword evidence="4" id="KW-0132">Cell division</keyword>
<sequence>MAHETYHFPILKPQAIVSCMTDVQVPCAEEDLARPQPQKMLIVYEAFMDVATGSPKDDCYLDDIHEMNVATSPEFVVDSVRFYIFLNQLTNLMYEVGISDFTSRDVLKPEPERVRRILSAVINFAKFREDRQPSFFQELRKTDALVEMIAAGEQDHEQMILDLEAIKQQKQADMPRIEELKTANGSLATELDEYKKLDAELNKQLAEAGALRKALSERNQELNDAIDRSTKELTDIQAQRVDVPETLEQELAQIPESIQTLVQQVDQHRRLIQTRHAAVEKIEAVPKELYTVQELMSGTVRLMENYQEQASEVESIRSEIENRKLDSSTLTSKVDQTERLVRMTEDKLRTVRESTQQKRAVYEQETLEQDR</sequence>
<dbReference type="InterPro" id="IPR038275">
    <property type="entry name" value="Nuf2_N_sf"/>
</dbReference>
<keyword evidence="6 9" id="KW-0175">Coiled coil</keyword>
<dbReference type="Proteomes" id="UP000780801">
    <property type="component" value="Unassembled WGS sequence"/>
</dbReference>
<accession>A0A9P6FKH2</accession>
<proteinExistence type="inferred from homology"/>
<feature type="non-terminal residue" evidence="12">
    <location>
        <position position="1"/>
    </location>
</feature>
<evidence type="ECO:0000256" key="7">
    <source>
        <dbReference type="ARBA" id="ARBA00023306"/>
    </source>
</evidence>
<keyword evidence="13" id="KW-1185">Reference proteome</keyword>
<comment type="similarity">
    <text evidence="2">Belongs to the NUF2 family.</text>
</comment>
<evidence type="ECO:0000256" key="4">
    <source>
        <dbReference type="ARBA" id="ARBA00022618"/>
    </source>
</evidence>
<feature type="coiled-coil region" evidence="9">
    <location>
        <begin position="177"/>
        <end position="239"/>
    </location>
</feature>
<evidence type="ECO:0000256" key="5">
    <source>
        <dbReference type="ARBA" id="ARBA00022776"/>
    </source>
</evidence>
<dbReference type="Gene3D" id="1.10.418.60">
    <property type="entry name" value="Ncd80 complex, Nuf2 subunit"/>
    <property type="match status" value="1"/>
</dbReference>
<evidence type="ECO:0000256" key="10">
    <source>
        <dbReference type="SAM" id="MobiDB-lite"/>
    </source>
</evidence>
<evidence type="ECO:0000313" key="12">
    <source>
        <dbReference type="EMBL" id="KAF9574850.1"/>
    </source>
</evidence>
<keyword evidence="5" id="KW-0498">Mitosis</keyword>
<evidence type="ECO:0000259" key="11">
    <source>
        <dbReference type="Pfam" id="PF03800"/>
    </source>
</evidence>
<evidence type="ECO:0000256" key="3">
    <source>
        <dbReference type="ARBA" id="ARBA00022454"/>
    </source>
</evidence>
<evidence type="ECO:0000313" key="13">
    <source>
        <dbReference type="Proteomes" id="UP000780801"/>
    </source>
</evidence>
<dbReference type="AlphaFoldDB" id="A0A9P6FKH2"/>
<dbReference type="EMBL" id="JAABOA010005660">
    <property type="protein sequence ID" value="KAF9574850.1"/>
    <property type="molecule type" value="Genomic_DNA"/>
</dbReference>
<organism evidence="12 13">
    <name type="scientific">Lunasporangiospora selenospora</name>
    <dbReference type="NCBI Taxonomy" id="979761"/>
    <lineage>
        <taxon>Eukaryota</taxon>
        <taxon>Fungi</taxon>
        <taxon>Fungi incertae sedis</taxon>
        <taxon>Mucoromycota</taxon>
        <taxon>Mortierellomycotina</taxon>
        <taxon>Mortierellomycetes</taxon>
        <taxon>Mortierellales</taxon>
        <taxon>Mortierellaceae</taxon>
        <taxon>Lunasporangiospora</taxon>
    </lineage>
</organism>